<evidence type="ECO:0000256" key="1">
    <source>
        <dbReference type="ARBA" id="ARBA00004370"/>
    </source>
</evidence>
<reference evidence="11 12" key="1">
    <citation type="submission" date="2018-09" db="EMBL/GenBank/DDBJ databases">
        <authorList>
            <person name="Wang Z."/>
        </authorList>
    </citation>
    <scope>NUCLEOTIDE SEQUENCE [LARGE SCALE GENOMIC DNA]</scope>
    <source>
        <strain evidence="11 12">ALS 81</strain>
    </source>
</reference>
<dbReference type="Pfam" id="PF11741">
    <property type="entry name" value="AMIN"/>
    <property type="match status" value="2"/>
</dbReference>
<feature type="signal peptide" evidence="9">
    <location>
        <begin position="1"/>
        <end position="26"/>
    </location>
</feature>
<comment type="caution">
    <text evidence="11">The sequence shown here is derived from an EMBL/GenBank/DDBJ whole genome shotgun (WGS) entry which is preliminary data.</text>
</comment>
<evidence type="ECO:0000313" key="12">
    <source>
        <dbReference type="Proteomes" id="UP000286482"/>
    </source>
</evidence>
<evidence type="ECO:0000256" key="2">
    <source>
        <dbReference type="ARBA" id="ARBA00022448"/>
    </source>
</evidence>
<dbReference type="SMART" id="SM00965">
    <property type="entry name" value="STN"/>
    <property type="match status" value="1"/>
</dbReference>
<evidence type="ECO:0000259" key="10">
    <source>
        <dbReference type="SMART" id="SM00965"/>
    </source>
</evidence>
<dbReference type="PANTHER" id="PTHR30604:SF1">
    <property type="entry name" value="DNA UTILIZATION PROTEIN HOFQ"/>
    <property type="match status" value="1"/>
</dbReference>
<dbReference type="InterPro" id="IPR051808">
    <property type="entry name" value="Type_IV_pilus_biogenesis"/>
</dbReference>
<dbReference type="InterPro" id="IPR005644">
    <property type="entry name" value="NolW-like"/>
</dbReference>
<protein>
    <submittedName>
        <fullName evidence="11">Type IV pilus secretin PilQ</fullName>
    </submittedName>
</protein>
<dbReference type="NCBIfam" id="TIGR02515">
    <property type="entry name" value="IV_pilus_PilQ"/>
    <property type="match status" value="1"/>
</dbReference>
<organism evidence="11 12">
    <name type="scientific">Alginatibacterium sediminis</name>
    <dbReference type="NCBI Taxonomy" id="2164068"/>
    <lineage>
        <taxon>Bacteria</taxon>
        <taxon>Pseudomonadati</taxon>
        <taxon>Pseudomonadota</taxon>
        <taxon>Gammaproteobacteria</taxon>
        <taxon>Alteromonadales</taxon>
        <taxon>Alteromonadaceae</taxon>
        <taxon>Alginatibacterium</taxon>
    </lineage>
</organism>
<keyword evidence="12" id="KW-1185">Reference proteome</keyword>
<dbReference type="InterPro" id="IPR004846">
    <property type="entry name" value="T2SS/T3SS_dom"/>
</dbReference>
<comment type="subcellular location">
    <subcellularLocation>
        <location evidence="8">Cell outer membrane</location>
    </subcellularLocation>
    <subcellularLocation>
        <location evidence="1">Membrane</location>
    </subcellularLocation>
</comment>
<accession>A0A420EL65</accession>
<evidence type="ECO:0000313" key="11">
    <source>
        <dbReference type="EMBL" id="RKF21344.1"/>
    </source>
</evidence>
<keyword evidence="5" id="KW-0472">Membrane</keyword>
<evidence type="ECO:0000256" key="9">
    <source>
        <dbReference type="SAM" id="SignalP"/>
    </source>
</evidence>
<dbReference type="OrthoDB" id="9775455at2"/>
<dbReference type="Pfam" id="PF07660">
    <property type="entry name" value="STN"/>
    <property type="match status" value="1"/>
</dbReference>
<comment type="similarity">
    <text evidence="7">Belongs to the bacterial secretin family.</text>
</comment>
<dbReference type="AlphaFoldDB" id="A0A420EL65"/>
<dbReference type="GO" id="GO:0009279">
    <property type="term" value="C:cell outer membrane"/>
    <property type="evidence" value="ECO:0007669"/>
    <property type="project" value="UniProtKB-SubCell"/>
</dbReference>
<evidence type="ECO:0000256" key="5">
    <source>
        <dbReference type="ARBA" id="ARBA00023136"/>
    </source>
</evidence>
<dbReference type="Pfam" id="PF00263">
    <property type="entry name" value="Secretin"/>
    <property type="match status" value="1"/>
</dbReference>
<evidence type="ECO:0000256" key="7">
    <source>
        <dbReference type="RuleBase" id="RU004003"/>
    </source>
</evidence>
<keyword evidence="3 9" id="KW-0732">Signal</keyword>
<keyword evidence="4" id="KW-0653">Protein transport</keyword>
<dbReference type="RefSeq" id="WP_120353148.1">
    <property type="nucleotide sequence ID" value="NZ_RAQO01000002.1"/>
</dbReference>
<dbReference type="PANTHER" id="PTHR30604">
    <property type="entry name" value="PROTEIN TRANSPORT PROTEIN HOFQ"/>
    <property type="match status" value="1"/>
</dbReference>
<evidence type="ECO:0000256" key="6">
    <source>
        <dbReference type="ARBA" id="ARBA00023237"/>
    </source>
</evidence>
<evidence type="ECO:0000256" key="3">
    <source>
        <dbReference type="ARBA" id="ARBA00022729"/>
    </source>
</evidence>
<sequence>MNNKSRYAKRICLAWLGMCLSVSAFASVNLVSLNSNSKVKGALELELVFDGPVGELNDRLEYQPNQLIVDVSDASSNLKMNPLPIDSNGVTDLQTRKQGNNLQLVFQLERLVPYQLKKDGNRILMQVGAMPALAATPTSQDEYVAKKQAEPKTVSQNFDAQKAAAINSVTAIDFRRGKGGAGQLLLSLKNNAIASDIQRRDNKLLVDLINTDIADELVYLLDVSDFGTPVSQVEVFRYANKVHMELSITGDYDYRYDQSKGLLLVEVKQQIKTAKTDDTVVYQGKPISLNFQNIPVRTVLQIIADFNKLNLVTTDSVAGNITLRLDDVPWEQALDIILKVKGLDKRLENNILLVAPAAELAEQERQSLENKQQVADLSPLYSEYIQVNYAKASAMSALLSGESSSLLSERGTVTVDERTNTLLVKDTEASILAIKRMLSALDVAVEQVVIEARMVSVLDTNGLDLGVEWNFSSTETSNGNSGDFNVNLPIGSPAGSLALQIGSWAGGVLDLELTALEQVGQGEIIASPRITTANQQTAYIEQGSEIPYNESSSSGATSVAFIKAVLSLEVTPQITPDGKLILDLKITQDSPGETVNTGTGTAIAIETQRIETQVLVDNGETIVLGGIYQQTSINSVSKFPVLGDIPGVGALFRTTSESIEKRELLIFVTPKIIVEQF</sequence>
<dbReference type="Pfam" id="PF03958">
    <property type="entry name" value="Secretin_N"/>
    <property type="match status" value="1"/>
</dbReference>
<dbReference type="Proteomes" id="UP000286482">
    <property type="component" value="Unassembled WGS sequence"/>
</dbReference>
<feature type="domain" description="Secretin/TonB short N-terminal" evidence="10">
    <location>
        <begin position="309"/>
        <end position="357"/>
    </location>
</feature>
<keyword evidence="6" id="KW-0998">Cell outer membrane</keyword>
<name>A0A420EL65_9ALTE</name>
<dbReference type="Gene3D" id="3.30.1370.120">
    <property type="match status" value="1"/>
</dbReference>
<dbReference type="Gene3D" id="2.60.40.3470">
    <property type="match status" value="1"/>
</dbReference>
<dbReference type="PRINTS" id="PR00811">
    <property type="entry name" value="BCTERIALGSPD"/>
</dbReference>
<keyword evidence="2 8" id="KW-0813">Transport</keyword>
<feature type="chain" id="PRO_5019161713" evidence="9">
    <location>
        <begin position="27"/>
        <end position="677"/>
    </location>
</feature>
<evidence type="ECO:0000256" key="8">
    <source>
        <dbReference type="RuleBase" id="RU004004"/>
    </source>
</evidence>
<gene>
    <name evidence="11" type="primary">pilQ</name>
    <name evidence="11" type="ORF">DBZ36_01435</name>
</gene>
<dbReference type="PRINTS" id="PR01032">
    <property type="entry name" value="PHAGEIV"/>
</dbReference>
<dbReference type="EMBL" id="RAQO01000002">
    <property type="protein sequence ID" value="RKF21344.1"/>
    <property type="molecule type" value="Genomic_DNA"/>
</dbReference>
<dbReference type="InterPro" id="IPR011662">
    <property type="entry name" value="Secretin/TonB_short_N"/>
</dbReference>
<dbReference type="Gene3D" id="3.30.1370.130">
    <property type="match status" value="1"/>
</dbReference>
<dbReference type="InterPro" id="IPR001775">
    <property type="entry name" value="GspD/PilQ"/>
</dbReference>
<proteinExistence type="inferred from homology"/>
<dbReference type="InterPro" id="IPR038591">
    <property type="entry name" value="NolW-like_sf"/>
</dbReference>
<dbReference type="InterPro" id="IPR021731">
    <property type="entry name" value="AMIN_dom"/>
</dbReference>
<dbReference type="InterPro" id="IPR013355">
    <property type="entry name" value="Pilus_4_PilQ"/>
</dbReference>
<dbReference type="GO" id="GO:0009306">
    <property type="term" value="P:protein secretion"/>
    <property type="evidence" value="ECO:0007669"/>
    <property type="project" value="InterPro"/>
</dbReference>
<evidence type="ECO:0000256" key="4">
    <source>
        <dbReference type="ARBA" id="ARBA00022927"/>
    </source>
</evidence>